<evidence type="ECO:0000313" key="5">
    <source>
        <dbReference type="Proteomes" id="UP000033047"/>
    </source>
</evidence>
<comment type="caution">
    <text evidence="4">The sequence shown here is derived from an EMBL/GenBank/DDBJ whole genome shotgun (WGS) entry which is preliminary data.</text>
</comment>
<proteinExistence type="predicted"/>
<feature type="domain" description="Protein FecR C-terminal" evidence="3">
    <location>
        <begin position="253"/>
        <end position="320"/>
    </location>
</feature>
<dbReference type="EMBL" id="AQHV01000010">
    <property type="protein sequence ID" value="KKB57072.1"/>
    <property type="molecule type" value="Genomic_DNA"/>
</dbReference>
<dbReference type="Pfam" id="PF16344">
    <property type="entry name" value="FecR_C"/>
    <property type="match status" value="1"/>
</dbReference>
<dbReference type="InterPro" id="IPR032508">
    <property type="entry name" value="FecR_C"/>
</dbReference>
<accession>A0A0F5JI07</accession>
<dbReference type="RefSeq" id="WP_009860480.1">
    <property type="nucleotide sequence ID" value="NZ_KQ033912.1"/>
</dbReference>
<dbReference type="InterPro" id="IPR012373">
    <property type="entry name" value="Ferrdict_sens_TM"/>
</dbReference>
<dbReference type="HOGENOM" id="CLU_050192_2_3_10"/>
<sequence>MNEQIIKYFQGELNTTERLQFLRQVETNSELKKQFIEYKNMHALLTLSDQSDNKEENRQGYILFNKIIRTKKIRKIILHTASYAAAITLLVLSTYWFTTSHYDIQQSVADIENTLYVPAGQRVKLTLQDGTEVWLNSQTKLTYPALFSGKERRVTVEGEAFFDVAKNPEKPFIVSSQGVEMKVLGTKFNVHSYPGKETIQTSLLEGGLKVYFPHAESKGVILKPDEQVTIKGNQMKIGSLPHADYFLWRDGIYSFINEPLIDILKKLELYYDVKIIVKDQSIYNWEYTGKFRQRDGIDQILHMIQKIHKFKISKDEEKNIFTLSR</sequence>
<evidence type="ECO:0000259" key="2">
    <source>
        <dbReference type="Pfam" id="PF04773"/>
    </source>
</evidence>
<dbReference type="Pfam" id="PF04773">
    <property type="entry name" value="FecR"/>
    <property type="match status" value="1"/>
</dbReference>
<dbReference type="PANTHER" id="PTHR30273:SF2">
    <property type="entry name" value="PROTEIN FECR"/>
    <property type="match status" value="1"/>
</dbReference>
<organism evidence="4 5">
    <name type="scientific">Parabacteroides goldsteinii DSM 19448 = WAL 12034</name>
    <dbReference type="NCBI Taxonomy" id="927665"/>
    <lineage>
        <taxon>Bacteria</taxon>
        <taxon>Pseudomonadati</taxon>
        <taxon>Bacteroidota</taxon>
        <taxon>Bacteroidia</taxon>
        <taxon>Bacteroidales</taxon>
        <taxon>Tannerellaceae</taxon>
        <taxon>Parabacteroides</taxon>
    </lineage>
</organism>
<feature type="transmembrane region" description="Helical" evidence="1">
    <location>
        <begin position="76"/>
        <end position="97"/>
    </location>
</feature>
<dbReference type="STRING" id="927665.HMPREF1535_01724"/>
<dbReference type="Proteomes" id="UP000033047">
    <property type="component" value="Unassembled WGS sequence"/>
</dbReference>
<evidence type="ECO:0000256" key="1">
    <source>
        <dbReference type="SAM" id="Phobius"/>
    </source>
</evidence>
<evidence type="ECO:0000259" key="3">
    <source>
        <dbReference type="Pfam" id="PF16344"/>
    </source>
</evidence>
<keyword evidence="1" id="KW-0812">Transmembrane</keyword>
<reference evidence="4 5" key="1">
    <citation type="submission" date="2013-04" db="EMBL/GenBank/DDBJ databases">
        <title>The Genome Sequence of Parabacteroides goldsteinii DSM 19448.</title>
        <authorList>
            <consortium name="The Broad Institute Genomics Platform"/>
            <person name="Earl A."/>
            <person name="Ward D."/>
            <person name="Feldgarden M."/>
            <person name="Gevers D."/>
            <person name="Martens E."/>
            <person name="Sakamoto M."/>
            <person name="Benno Y."/>
            <person name="Song Y."/>
            <person name="Liu C."/>
            <person name="Lee J."/>
            <person name="Bolanos M."/>
            <person name="Vaisanen M.L."/>
            <person name="Finegold S.M."/>
            <person name="Walker B."/>
            <person name="Young S."/>
            <person name="Zeng Q."/>
            <person name="Gargeya S."/>
            <person name="Fitzgerald M."/>
            <person name="Haas B."/>
            <person name="Abouelleil A."/>
            <person name="Allen A.W."/>
            <person name="Alvarado L."/>
            <person name="Arachchi H.M."/>
            <person name="Berlin A.M."/>
            <person name="Chapman S.B."/>
            <person name="Gainer-Dewar J."/>
            <person name="Goldberg J."/>
            <person name="Griggs A."/>
            <person name="Gujja S."/>
            <person name="Hansen M."/>
            <person name="Howarth C."/>
            <person name="Imamovic A."/>
            <person name="Ireland A."/>
            <person name="Larimer J."/>
            <person name="McCowan C."/>
            <person name="Murphy C."/>
            <person name="Pearson M."/>
            <person name="Poon T.W."/>
            <person name="Priest M."/>
            <person name="Roberts A."/>
            <person name="Saif S."/>
            <person name="Shea T."/>
            <person name="Sisk P."/>
            <person name="Sykes S."/>
            <person name="Wortman J."/>
            <person name="Nusbaum C."/>
            <person name="Birren B."/>
        </authorList>
    </citation>
    <scope>NUCLEOTIDE SEQUENCE [LARGE SCALE GENOMIC DNA]</scope>
    <source>
        <strain evidence="4 5">DSM 19448</strain>
    </source>
</reference>
<dbReference type="FunFam" id="2.60.120.1440:FF:000001">
    <property type="entry name" value="Putative anti-sigma factor"/>
    <property type="match status" value="1"/>
</dbReference>
<dbReference type="GO" id="GO:0016989">
    <property type="term" value="F:sigma factor antagonist activity"/>
    <property type="evidence" value="ECO:0007669"/>
    <property type="project" value="TreeGrafter"/>
</dbReference>
<keyword evidence="1" id="KW-1133">Transmembrane helix</keyword>
<dbReference type="AlphaFoldDB" id="A0A0F5JI07"/>
<evidence type="ECO:0008006" key="6">
    <source>
        <dbReference type="Google" id="ProtNLM"/>
    </source>
</evidence>
<feature type="domain" description="FecR protein" evidence="2">
    <location>
        <begin position="115"/>
        <end position="207"/>
    </location>
</feature>
<gene>
    <name evidence="4" type="ORF">HMPREF1535_01724</name>
</gene>
<dbReference type="PATRIC" id="fig|927665.4.peg.1764"/>
<dbReference type="Gene3D" id="2.60.120.1440">
    <property type="match status" value="1"/>
</dbReference>
<keyword evidence="1" id="KW-0472">Membrane</keyword>
<evidence type="ECO:0000313" key="4">
    <source>
        <dbReference type="EMBL" id="KKB57072.1"/>
    </source>
</evidence>
<protein>
    <recommendedName>
        <fullName evidence="6">FecR protein domain-containing protein</fullName>
    </recommendedName>
</protein>
<dbReference type="PANTHER" id="PTHR30273">
    <property type="entry name" value="PERIPLASMIC SIGNAL SENSOR AND SIGMA FACTOR ACTIVATOR FECR-RELATED"/>
    <property type="match status" value="1"/>
</dbReference>
<name>A0A0F5JI07_9BACT</name>
<dbReference type="PIRSF" id="PIRSF018266">
    <property type="entry name" value="FecR"/>
    <property type="match status" value="1"/>
</dbReference>
<dbReference type="InterPro" id="IPR006860">
    <property type="entry name" value="FecR"/>
</dbReference>
<dbReference type="Gene3D" id="3.55.50.30">
    <property type="match status" value="1"/>
</dbReference>